<feature type="compositionally biased region" description="Basic and acidic residues" evidence="1">
    <location>
        <begin position="34"/>
        <end position="57"/>
    </location>
</feature>
<dbReference type="AlphaFoldDB" id="A0A2M9D909"/>
<name>A0A2M9D909_9MICO</name>
<organism evidence="2 3">
    <name type="scientific">Salinibacterium amurskyense</name>
    <dbReference type="NCBI Taxonomy" id="205941"/>
    <lineage>
        <taxon>Bacteria</taxon>
        <taxon>Bacillati</taxon>
        <taxon>Actinomycetota</taxon>
        <taxon>Actinomycetes</taxon>
        <taxon>Micrococcales</taxon>
        <taxon>Microbacteriaceae</taxon>
        <taxon>Salinibacterium</taxon>
    </lineage>
</organism>
<reference evidence="2 3" key="1">
    <citation type="submission" date="2017-11" db="EMBL/GenBank/DDBJ databases">
        <title>Genomic Encyclopedia of Archaeal and Bacterial Type Strains, Phase II (KMG-II): From Individual Species to Whole Genera.</title>
        <authorList>
            <person name="Goeker M."/>
        </authorList>
    </citation>
    <scope>NUCLEOTIDE SEQUENCE [LARGE SCALE GENOMIC DNA]</scope>
    <source>
        <strain evidence="2 3">DSM 16400</strain>
    </source>
</reference>
<feature type="region of interest" description="Disordered" evidence="1">
    <location>
        <begin position="1"/>
        <end position="65"/>
    </location>
</feature>
<keyword evidence="3" id="KW-1185">Reference proteome</keyword>
<proteinExistence type="predicted"/>
<gene>
    <name evidence="2" type="ORF">CLV85_1407</name>
</gene>
<comment type="caution">
    <text evidence="2">The sequence shown here is derived from an EMBL/GenBank/DDBJ whole genome shotgun (WGS) entry which is preliminary data.</text>
</comment>
<accession>A0A2M9D909</accession>
<evidence type="ECO:0000313" key="2">
    <source>
        <dbReference type="EMBL" id="PJJ82214.1"/>
    </source>
</evidence>
<protein>
    <submittedName>
        <fullName evidence="2">Uncharacterized protein</fullName>
    </submittedName>
</protein>
<evidence type="ECO:0000313" key="3">
    <source>
        <dbReference type="Proteomes" id="UP000231742"/>
    </source>
</evidence>
<sequence>MLSSQEWAMVKVNTPTEKRGSGVIMAGKSPRGSTKKEAKLSIKDKRAQKRAKLEDTGFIKPRKGQ</sequence>
<dbReference type="EMBL" id="PGFH01000001">
    <property type="protein sequence ID" value="PJJ82214.1"/>
    <property type="molecule type" value="Genomic_DNA"/>
</dbReference>
<dbReference type="Proteomes" id="UP000231742">
    <property type="component" value="Unassembled WGS sequence"/>
</dbReference>
<evidence type="ECO:0000256" key="1">
    <source>
        <dbReference type="SAM" id="MobiDB-lite"/>
    </source>
</evidence>